<comment type="caution">
    <text evidence="3">The sequence shown here is derived from an EMBL/GenBank/DDBJ whole genome shotgun (WGS) entry which is preliminary data.</text>
</comment>
<dbReference type="PANTHER" id="PTHR15462">
    <property type="entry name" value="SERINE PROTEASE"/>
    <property type="match status" value="1"/>
</dbReference>
<accession>A0A428PLS7</accession>
<organism evidence="3 4">
    <name type="scientific">Fusarium duplospermum</name>
    <dbReference type="NCBI Taxonomy" id="1325734"/>
    <lineage>
        <taxon>Eukaryota</taxon>
        <taxon>Fungi</taxon>
        <taxon>Dikarya</taxon>
        <taxon>Ascomycota</taxon>
        <taxon>Pezizomycotina</taxon>
        <taxon>Sordariomycetes</taxon>
        <taxon>Hypocreomycetidae</taxon>
        <taxon>Hypocreales</taxon>
        <taxon>Nectriaceae</taxon>
        <taxon>Fusarium</taxon>
        <taxon>Fusarium solani species complex</taxon>
    </lineage>
</organism>
<dbReference type="Gene3D" id="2.40.10.10">
    <property type="entry name" value="Trypsin-like serine proteases"/>
    <property type="match status" value="1"/>
</dbReference>
<sequence length="651" mass="70254">MASATFANVSSRPAAWTLGQPTSALPVEAVVDSTTFTSTESNSTGFTSSGFTSAGFQKLSNSFTDKDGLSSVDSTLLQDAGMIRSIVKIESRFENTQTGHSIWKIGTGWLIRPDLIVTGGDVVYDAEYQLGAATQVKCFIGYHASSSSEIQPRYGQRVVTSSEWIDGSEKRSRDIAFIQVAEPFAIKGCTCKALEQVRLLEPEVIPKASIQEEPAVSESKENATTTTTGYYSGSSGACVETEVPQVQQPEPQPEITQPEVTQPEVIQSQVIPPQEPELKIPSVPVHARSDVDGFVNVTSAEVNTGISTTTDTSTDPFYETLKTVAQIDAKTLDIESPLVDDIGQFVSVTAGSLLRYVVGAQPISTREKTRLPGVSERALLAEASLQAVLAIEQSSELNEIVEHMRQNWTANAPEVDQAATLILPYLKERVQHIAEYHSEDANEQNAGSGKLKRKPLAIRLSGSQASKDFAKGLVAPTLPLAGREKVFSSLGPVLRDAILAIETLVSETGKAAIKGRVPKLLEKSRADDSTQSDLEAARILIQRAIMADVAYQALASLSEHKLQALKLLPLDSTTVEHESIFDFIKRIIQKTGPVALHPTKQAVKKFIPLLIDAPSKQPEPPISVTTKTAVHRIALRDVLREDKASANVGTC</sequence>
<dbReference type="AlphaFoldDB" id="A0A428PLS7"/>
<name>A0A428PLS7_9HYPO</name>
<reference evidence="3 4" key="1">
    <citation type="submission" date="2017-06" db="EMBL/GenBank/DDBJ databases">
        <title>Comparative genomic analysis of Ambrosia Fusariam Clade fungi.</title>
        <authorList>
            <person name="Stajich J.E."/>
            <person name="Carrillo J."/>
            <person name="Kijimoto T."/>
            <person name="Eskalen A."/>
            <person name="O'Donnell K."/>
            <person name="Kasson M."/>
        </authorList>
    </citation>
    <scope>NUCLEOTIDE SEQUENCE [LARGE SCALE GENOMIC DNA]</scope>
    <source>
        <strain evidence="3 4">NRRL62584</strain>
    </source>
</reference>
<keyword evidence="4" id="KW-1185">Reference proteome</keyword>
<dbReference type="Proteomes" id="UP000288168">
    <property type="component" value="Unassembled WGS sequence"/>
</dbReference>
<dbReference type="InterPro" id="IPR043504">
    <property type="entry name" value="Peptidase_S1_PA_chymotrypsin"/>
</dbReference>
<gene>
    <name evidence="3" type="ORF">CEP54_010122</name>
</gene>
<dbReference type="OrthoDB" id="3693942at2759"/>
<dbReference type="InterPro" id="IPR050966">
    <property type="entry name" value="Glutamyl_endopeptidase"/>
</dbReference>
<proteinExistence type="predicted"/>
<dbReference type="EMBL" id="NKCI01000116">
    <property type="protein sequence ID" value="RSL54008.1"/>
    <property type="molecule type" value="Genomic_DNA"/>
</dbReference>
<feature type="region of interest" description="Disordered" evidence="2">
    <location>
        <begin position="242"/>
        <end position="261"/>
    </location>
</feature>
<keyword evidence="1" id="KW-0732">Signal</keyword>
<feature type="region of interest" description="Disordered" evidence="2">
    <location>
        <begin position="211"/>
        <end position="236"/>
    </location>
</feature>
<evidence type="ECO:0000313" key="3">
    <source>
        <dbReference type="EMBL" id="RSL54008.1"/>
    </source>
</evidence>
<feature type="compositionally biased region" description="Low complexity" evidence="2">
    <location>
        <begin position="224"/>
        <end position="236"/>
    </location>
</feature>
<evidence type="ECO:0000313" key="4">
    <source>
        <dbReference type="Proteomes" id="UP000288168"/>
    </source>
</evidence>
<dbReference type="STRING" id="1325734.A0A428PLS7"/>
<dbReference type="PANTHER" id="PTHR15462:SF8">
    <property type="entry name" value="SERINE PROTEASE"/>
    <property type="match status" value="1"/>
</dbReference>
<evidence type="ECO:0000256" key="1">
    <source>
        <dbReference type="ARBA" id="ARBA00022729"/>
    </source>
</evidence>
<protein>
    <submittedName>
        <fullName evidence="3">Uncharacterized protein</fullName>
    </submittedName>
</protein>
<dbReference type="InterPro" id="IPR009003">
    <property type="entry name" value="Peptidase_S1_PA"/>
</dbReference>
<dbReference type="SUPFAM" id="SSF50494">
    <property type="entry name" value="Trypsin-like serine proteases"/>
    <property type="match status" value="1"/>
</dbReference>
<evidence type="ECO:0000256" key="2">
    <source>
        <dbReference type="SAM" id="MobiDB-lite"/>
    </source>
</evidence>